<dbReference type="AlphaFoldDB" id="A0A6G1HUR3"/>
<evidence type="ECO:0000313" key="2">
    <source>
        <dbReference type="Proteomes" id="UP000799640"/>
    </source>
</evidence>
<keyword evidence="2" id="KW-1185">Reference proteome</keyword>
<dbReference type="EMBL" id="ML996697">
    <property type="protein sequence ID" value="KAF2399664.1"/>
    <property type="molecule type" value="Genomic_DNA"/>
</dbReference>
<reference evidence="1" key="1">
    <citation type="journal article" date="2020" name="Stud. Mycol.">
        <title>101 Dothideomycetes genomes: a test case for predicting lifestyles and emergence of pathogens.</title>
        <authorList>
            <person name="Haridas S."/>
            <person name="Albert R."/>
            <person name="Binder M."/>
            <person name="Bloem J."/>
            <person name="Labutti K."/>
            <person name="Salamov A."/>
            <person name="Andreopoulos B."/>
            <person name="Baker S."/>
            <person name="Barry K."/>
            <person name="Bills G."/>
            <person name="Bluhm B."/>
            <person name="Cannon C."/>
            <person name="Castanera R."/>
            <person name="Culley D."/>
            <person name="Daum C."/>
            <person name="Ezra D."/>
            <person name="Gonzalez J."/>
            <person name="Henrissat B."/>
            <person name="Kuo A."/>
            <person name="Liang C."/>
            <person name="Lipzen A."/>
            <person name="Lutzoni F."/>
            <person name="Magnuson J."/>
            <person name="Mondo S."/>
            <person name="Nolan M."/>
            <person name="Ohm R."/>
            <person name="Pangilinan J."/>
            <person name="Park H.-J."/>
            <person name="Ramirez L."/>
            <person name="Alfaro M."/>
            <person name="Sun H."/>
            <person name="Tritt A."/>
            <person name="Yoshinaga Y."/>
            <person name="Zwiers L.-H."/>
            <person name="Turgeon B."/>
            <person name="Goodwin S."/>
            <person name="Spatafora J."/>
            <person name="Crous P."/>
            <person name="Grigoriev I."/>
        </authorList>
    </citation>
    <scope>NUCLEOTIDE SEQUENCE</scope>
    <source>
        <strain evidence="1">CBS 262.69</strain>
    </source>
</reference>
<sequence>MPTHSFWYLRHRFSFLCDMYPLHITSPTPSTIAQTATAPTVFSEDKPAGPPREYPPSHPLFLAPQVHQANVIPIITVSLNPLPPALSSHHHRSSDAPVTTVRDMYRSSSTSIFSLPLPPAPCRSASSSHPKASYVNTLAPIPLST</sequence>
<proteinExistence type="predicted"/>
<accession>A0A6G1HUR3</accession>
<protein>
    <submittedName>
        <fullName evidence="1">Uncharacterized protein</fullName>
    </submittedName>
</protein>
<gene>
    <name evidence="1" type="ORF">EJ06DRAFT_61549</name>
</gene>
<organism evidence="1 2">
    <name type="scientific">Trichodelitschia bisporula</name>
    <dbReference type="NCBI Taxonomy" id="703511"/>
    <lineage>
        <taxon>Eukaryota</taxon>
        <taxon>Fungi</taxon>
        <taxon>Dikarya</taxon>
        <taxon>Ascomycota</taxon>
        <taxon>Pezizomycotina</taxon>
        <taxon>Dothideomycetes</taxon>
        <taxon>Dothideomycetes incertae sedis</taxon>
        <taxon>Phaeotrichales</taxon>
        <taxon>Phaeotrichaceae</taxon>
        <taxon>Trichodelitschia</taxon>
    </lineage>
</organism>
<dbReference type="Proteomes" id="UP000799640">
    <property type="component" value="Unassembled WGS sequence"/>
</dbReference>
<evidence type="ECO:0000313" key="1">
    <source>
        <dbReference type="EMBL" id="KAF2399664.1"/>
    </source>
</evidence>
<name>A0A6G1HUR3_9PEZI</name>